<gene>
    <name evidence="3" type="ORF">DICPUDRAFT_25237</name>
</gene>
<evidence type="ECO:0000313" key="4">
    <source>
        <dbReference type="Proteomes" id="UP000001064"/>
    </source>
</evidence>
<dbReference type="EMBL" id="GL870943">
    <property type="protein sequence ID" value="EGC40328.1"/>
    <property type="molecule type" value="Genomic_DNA"/>
</dbReference>
<feature type="transmembrane region" description="Helical" evidence="2">
    <location>
        <begin position="415"/>
        <end position="433"/>
    </location>
</feature>
<dbReference type="STRING" id="5786.F0Z6V4"/>
<keyword evidence="2" id="KW-1133">Transmembrane helix</keyword>
<dbReference type="eggNOG" id="ENOG502RSN4">
    <property type="taxonomic scope" value="Eukaryota"/>
</dbReference>
<dbReference type="GO" id="GO:0010181">
    <property type="term" value="F:FMN binding"/>
    <property type="evidence" value="ECO:0000318"/>
    <property type="project" value="GO_Central"/>
</dbReference>
<feature type="compositionally biased region" description="Low complexity" evidence="1">
    <location>
        <begin position="46"/>
        <end position="55"/>
    </location>
</feature>
<feature type="region of interest" description="Disordered" evidence="1">
    <location>
        <begin position="103"/>
        <end position="175"/>
    </location>
</feature>
<evidence type="ECO:0000256" key="2">
    <source>
        <dbReference type="SAM" id="Phobius"/>
    </source>
</evidence>
<feature type="transmembrane region" description="Helical" evidence="2">
    <location>
        <begin position="383"/>
        <end position="403"/>
    </location>
</feature>
<feature type="transmembrane region" description="Helical" evidence="2">
    <location>
        <begin position="344"/>
        <end position="363"/>
    </location>
</feature>
<dbReference type="FunCoup" id="F0Z6V4">
    <property type="interactions" value="743"/>
</dbReference>
<feature type="transmembrane region" description="Helical" evidence="2">
    <location>
        <begin position="216"/>
        <end position="237"/>
    </location>
</feature>
<evidence type="ECO:0000313" key="3">
    <source>
        <dbReference type="EMBL" id="EGC40328.1"/>
    </source>
</evidence>
<dbReference type="Proteomes" id="UP000001064">
    <property type="component" value="Unassembled WGS sequence"/>
</dbReference>
<reference evidence="4" key="1">
    <citation type="journal article" date="2011" name="Genome Biol.">
        <title>Comparative genomics of the social amoebae Dictyostelium discoideum and Dictyostelium purpureum.</title>
        <authorList>
            <consortium name="US DOE Joint Genome Institute (JGI-PGF)"/>
            <person name="Sucgang R."/>
            <person name="Kuo A."/>
            <person name="Tian X."/>
            <person name="Salerno W."/>
            <person name="Parikh A."/>
            <person name="Feasley C.L."/>
            <person name="Dalin E."/>
            <person name="Tu H."/>
            <person name="Huang E."/>
            <person name="Barry K."/>
            <person name="Lindquist E."/>
            <person name="Shapiro H."/>
            <person name="Bruce D."/>
            <person name="Schmutz J."/>
            <person name="Salamov A."/>
            <person name="Fey P."/>
            <person name="Gaudet P."/>
            <person name="Anjard C."/>
            <person name="Babu M.M."/>
            <person name="Basu S."/>
            <person name="Bushmanova Y."/>
            <person name="van der Wel H."/>
            <person name="Katoh-Kurasawa M."/>
            <person name="Dinh C."/>
            <person name="Coutinho P.M."/>
            <person name="Saito T."/>
            <person name="Elias M."/>
            <person name="Schaap P."/>
            <person name="Kay R.R."/>
            <person name="Henrissat B."/>
            <person name="Eichinger L."/>
            <person name="Rivero F."/>
            <person name="Putnam N.H."/>
            <person name="West C.M."/>
            <person name="Loomis W.F."/>
            <person name="Chisholm R.L."/>
            <person name="Shaulsky G."/>
            <person name="Strassmann J.E."/>
            <person name="Queller D.C."/>
            <person name="Kuspa A."/>
            <person name="Grigoriev I.V."/>
        </authorList>
    </citation>
    <scope>NUCLEOTIDE SEQUENCE [LARGE SCALE GENOMIC DNA]</scope>
    <source>
        <strain evidence="4">QSDP1</strain>
    </source>
</reference>
<feature type="compositionally biased region" description="Basic and acidic residues" evidence="1">
    <location>
        <begin position="152"/>
        <end position="165"/>
    </location>
</feature>
<dbReference type="GO" id="GO:0004633">
    <property type="term" value="F:phosphopantothenoylcysteine decarboxylase activity"/>
    <property type="evidence" value="ECO:0000318"/>
    <property type="project" value="GO_Central"/>
</dbReference>
<feature type="transmembrane region" description="Helical" evidence="2">
    <location>
        <begin position="498"/>
        <end position="518"/>
    </location>
</feature>
<name>F0Z6V4_DICPU</name>
<feature type="compositionally biased region" description="Polar residues" evidence="1">
    <location>
        <begin position="122"/>
        <end position="133"/>
    </location>
</feature>
<keyword evidence="2" id="KW-0472">Membrane</keyword>
<feature type="transmembrane region" description="Helical" evidence="2">
    <location>
        <begin position="321"/>
        <end position="337"/>
    </location>
</feature>
<feature type="transmembrane region" description="Helical" evidence="2">
    <location>
        <begin position="538"/>
        <end position="558"/>
    </location>
</feature>
<feature type="transmembrane region" description="Helical" evidence="2">
    <location>
        <begin position="288"/>
        <end position="309"/>
    </location>
</feature>
<feature type="region of interest" description="Disordered" evidence="1">
    <location>
        <begin position="15"/>
        <end position="86"/>
    </location>
</feature>
<dbReference type="GO" id="GO:0015937">
    <property type="term" value="P:coenzyme A biosynthetic process"/>
    <property type="evidence" value="ECO:0000318"/>
    <property type="project" value="GO_Central"/>
</dbReference>
<protein>
    <submittedName>
        <fullName evidence="3">Uncharacterized protein</fullName>
    </submittedName>
</protein>
<feature type="compositionally biased region" description="Low complexity" evidence="1">
    <location>
        <begin position="103"/>
        <end position="114"/>
    </location>
</feature>
<feature type="compositionally biased region" description="Low complexity" evidence="1">
    <location>
        <begin position="17"/>
        <end position="29"/>
    </location>
</feature>
<dbReference type="VEuPathDB" id="AmoebaDB:DICPUDRAFT_25237"/>
<organism evidence="3 4">
    <name type="scientific">Dictyostelium purpureum</name>
    <name type="common">Slime mold</name>
    <dbReference type="NCBI Taxonomy" id="5786"/>
    <lineage>
        <taxon>Eukaryota</taxon>
        <taxon>Amoebozoa</taxon>
        <taxon>Evosea</taxon>
        <taxon>Eumycetozoa</taxon>
        <taxon>Dictyostelia</taxon>
        <taxon>Dictyosteliales</taxon>
        <taxon>Dictyosteliaceae</taxon>
        <taxon>Dictyostelium</taxon>
    </lineage>
</organism>
<dbReference type="OMA" id="NEYYTEK"/>
<dbReference type="InParanoid" id="F0Z6V4"/>
<evidence type="ECO:0000256" key="1">
    <source>
        <dbReference type="SAM" id="MobiDB-lite"/>
    </source>
</evidence>
<feature type="transmembrane region" description="Helical" evidence="2">
    <location>
        <begin position="570"/>
        <end position="591"/>
    </location>
</feature>
<dbReference type="GeneID" id="10503512"/>
<dbReference type="GO" id="GO:0071513">
    <property type="term" value="C:phosphopantothenoylcysteine decarboxylase complex"/>
    <property type="evidence" value="ECO:0000318"/>
    <property type="project" value="GO_Central"/>
</dbReference>
<sequence length="600" mass="67344">MFELFDIVAGARRNTVENNQQQNPAENNQDSSVPNDDEEAVAESQNSNNNGNNNNTIITDSADNNNGNEHDNDGSDLVSNELKPNGARSASISKFQLNMNKINRNNSNVSNEGSPRNHHGNQKGSGSRSNSVFGESPRNKFIEGFLGPTTDPSHETANAHHDNKDNTTPGGEKTPGEFDFYNEYYTEKGELKLFVKPKKWWQWDTLLLSFSYLSKLSLLSFLVTIVVCAYVSFYIILGNRFIFYNKDDRPKWGLATSIIAGIINEQLLVTVSFCVLTSQFGFKATRPAIPYAAFFSIASIVFTTCGRVFSITGTGDFIPKYALVLGNIIIVALVVGIKTFKSKLFCLWIALPYVLLGIILIIYDYFLIKWYIKESTGEFSKSVVRIVIHPLITAFCLLISRFCANQLGCHNPRSVISLMLIPIAFNSFYGRLFGNTMETLSGVVISSSILAALEIVWKCSLRARDSFIVRFLCRCSKNASTIMQQNLPLYTEYQSFEMIYDVTSTFVSTYLVIVYFFTFTNSPGAGIEKQFKIMAIQLAFSIVTEIIVAYVSLAYLKLPIIIPFKKRKQGFLFITIYSFLTVIAFISIRIINVLHGQWIV</sequence>
<accession>F0Z6V4</accession>
<dbReference type="OrthoDB" id="19189at2759"/>
<dbReference type="KEGG" id="dpp:DICPUDRAFT_25237"/>
<dbReference type="AlphaFoldDB" id="F0Z6V4"/>
<keyword evidence="4" id="KW-1185">Reference proteome</keyword>
<feature type="transmembrane region" description="Helical" evidence="2">
    <location>
        <begin position="439"/>
        <end position="457"/>
    </location>
</feature>
<dbReference type="RefSeq" id="XP_003283079.1">
    <property type="nucleotide sequence ID" value="XM_003283031.1"/>
</dbReference>
<keyword evidence="2" id="KW-0812">Transmembrane</keyword>
<proteinExistence type="predicted"/>